<dbReference type="RefSeq" id="WP_052388265.1">
    <property type="nucleotide sequence ID" value="NZ_CP073767.1"/>
</dbReference>
<gene>
    <name evidence="4" type="ORF">Daura_45805</name>
</gene>
<feature type="domain" description="Phospholipid/glycerol acyltransferase" evidence="3">
    <location>
        <begin position="36"/>
        <end position="155"/>
    </location>
</feature>
<dbReference type="InterPro" id="IPR002123">
    <property type="entry name" value="Plipid/glycerol_acylTrfase"/>
</dbReference>
<keyword evidence="2 4" id="KW-0012">Acyltransferase</keyword>
<dbReference type="CDD" id="cd07989">
    <property type="entry name" value="LPLAT_AGPAT-like"/>
    <property type="match status" value="1"/>
</dbReference>
<name>A0A9Q9IGV6_9ACTN</name>
<dbReference type="AlphaFoldDB" id="A0A9Q9IGV6"/>
<accession>A0A9Q9IGV6</accession>
<reference evidence="4" key="1">
    <citation type="submission" date="2021-04" db="EMBL/GenBank/DDBJ databases">
        <title>Dactylosporangium aurantiacum NRRL B-8018 full assembly.</title>
        <authorList>
            <person name="Hartkoorn R.C."/>
            <person name="Beaudoing E."/>
            <person name="Hot D."/>
        </authorList>
    </citation>
    <scope>NUCLEOTIDE SEQUENCE</scope>
    <source>
        <strain evidence="4">NRRL B-8018</strain>
    </source>
</reference>
<organism evidence="4 5">
    <name type="scientific">Dactylosporangium aurantiacum</name>
    <dbReference type="NCBI Taxonomy" id="35754"/>
    <lineage>
        <taxon>Bacteria</taxon>
        <taxon>Bacillati</taxon>
        <taxon>Actinomycetota</taxon>
        <taxon>Actinomycetes</taxon>
        <taxon>Micromonosporales</taxon>
        <taxon>Micromonosporaceae</taxon>
        <taxon>Dactylosporangium</taxon>
    </lineage>
</organism>
<dbReference type="GO" id="GO:0006654">
    <property type="term" value="P:phosphatidic acid biosynthetic process"/>
    <property type="evidence" value="ECO:0007669"/>
    <property type="project" value="TreeGrafter"/>
</dbReference>
<evidence type="ECO:0000259" key="3">
    <source>
        <dbReference type="SMART" id="SM00563"/>
    </source>
</evidence>
<evidence type="ECO:0000313" key="5">
    <source>
        <dbReference type="Proteomes" id="UP001058003"/>
    </source>
</evidence>
<dbReference type="Pfam" id="PF01553">
    <property type="entry name" value="Acyltransferase"/>
    <property type="match status" value="1"/>
</dbReference>
<dbReference type="SMART" id="SM00563">
    <property type="entry name" value="PlsC"/>
    <property type="match status" value="1"/>
</dbReference>
<dbReference type="OrthoDB" id="9808424at2"/>
<evidence type="ECO:0000256" key="1">
    <source>
        <dbReference type="ARBA" id="ARBA00022679"/>
    </source>
</evidence>
<dbReference type="PANTHER" id="PTHR10434:SF11">
    <property type="entry name" value="1-ACYL-SN-GLYCEROL-3-PHOSPHATE ACYLTRANSFERASE"/>
    <property type="match status" value="1"/>
</dbReference>
<proteinExistence type="predicted"/>
<keyword evidence="5" id="KW-1185">Reference proteome</keyword>
<evidence type="ECO:0000256" key="2">
    <source>
        <dbReference type="ARBA" id="ARBA00023315"/>
    </source>
</evidence>
<dbReference type="KEGG" id="daur:Daura_45805"/>
<evidence type="ECO:0000313" key="4">
    <source>
        <dbReference type="EMBL" id="UWZ53752.1"/>
    </source>
</evidence>
<dbReference type="GO" id="GO:0005886">
    <property type="term" value="C:plasma membrane"/>
    <property type="evidence" value="ECO:0007669"/>
    <property type="project" value="TreeGrafter"/>
</dbReference>
<dbReference type="GO" id="GO:0003841">
    <property type="term" value="F:1-acylglycerol-3-phosphate O-acyltransferase activity"/>
    <property type="evidence" value="ECO:0007669"/>
    <property type="project" value="TreeGrafter"/>
</dbReference>
<dbReference type="EMBL" id="CP073767">
    <property type="protein sequence ID" value="UWZ53752.1"/>
    <property type="molecule type" value="Genomic_DNA"/>
</dbReference>
<dbReference type="SUPFAM" id="SSF69593">
    <property type="entry name" value="Glycerol-3-phosphate (1)-acyltransferase"/>
    <property type="match status" value="1"/>
</dbReference>
<dbReference type="Proteomes" id="UP001058003">
    <property type="component" value="Chromosome"/>
</dbReference>
<dbReference type="PANTHER" id="PTHR10434">
    <property type="entry name" value="1-ACYL-SN-GLYCEROL-3-PHOSPHATE ACYLTRANSFERASE"/>
    <property type="match status" value="1"/>
</dbReference>
<protein>
    <submittedName>
        <fullName evidence="4">1-acyl-sn-glycerol-3-phosphate acyltransferase</fullName>
    </submittedName>
</protein>
<sequence>MSALYAVGKFAISPVSRLLWRPKISGLDNVPATGPAILASNHQSVIDSVLMGAFMPRNVYFLAKDEYFVAPGVKGAVMRNVMYGLNQIPVDRSGGRASLMALDAALPVLRAGHVLGIFPEGTRSPDGRLYRGRPGVAKLALDAPAPIIPIGILNTEKIQPIGASVPRLGPTVEVRVGEPLDLSQWQGGEVDSRGLRELTLKLMNAIQQLTGQEYVARYAPKRPDQIAAANGHNGTAASAD</sequence>
<keyword evidence="1" id="KW-0808">Transferase</keyword>